<comment type="caution">
    <text evidence="2">The sequence shown here is derived from an EMBL/GenBank/DDBJ whole genome shotgun (WGS) entry which is preliminary data.</text>
</comment>
<organism evidence="2 3">
    <name type="scientific">Candidatus Electronema aureum</name>
    <dbReference type="NCBI Taxonomy" id="2005002"/>
    <lineage>
        <taxon>Bacteria</taxon>
        <taxon>Pseudomonadati</taxon>
        <taxon>Thermodesulfobacteriota</taxon>
        <taxon>Desulfobulbia</taxon>
        <taxon>Desulfobulbales</taxon>
        <taxon>Desulfobulbaceae</taxon>
        <taxon>Candidatus Electronema</taxon>
    </lineage>
</organism>
<feature type="transmembrane region" description="Helical" evidence="1">
    <location>
        <begin position="42"/>
        <end position="62"/>
    </location>
</feature>
<keyword evidence="1" id="KW-1133">Transmembrane helix</keyword>
<dbReference type="AlphaFoldDB" id="A0A521G4P3"/>
<protein>
    <submittedName>
        <fullName evidence="2">Uncharacterized protein</fullName>
    </submittedName>
</protein>
<evidence type="ECO:0000313" key="2">
    <source>
        <dbReference type="EMBL" id="TAA75940.1"/>
    </source>
</evidence>
<keyword evidence="1" id="KW-0472">Membrane</keyword>
<accession>A0A521G4P3</accession>
<name>A0A521G4P3_9BACT</name>
<keyword evidence="1" id="KW-0812">Transmembrane</keyword>
<proteinExistence type="predicted"/>
<gene>
    <name evidence="2" type="ORF">CDV28_10262</name>
</gene>
<keyword evidence="3" id="KW-1185">Reference proteome</keyword>
<feature type="transmembrane region" description="Helical" evidence="1">
    <location>
        <begin position="108"/>
        <end position="129"/>
    </location>
</feature>
<dbReference type="EMBL" id="NQJD01000002">
    <property type="protein sequence ID" value="TAA75940.1"/>
    <property type="molecule type" value="Genomic_DNA"/>
</dbReference>
<feature type="transmembrane region" description="Helical" evidence="1">
    <location>
        <begin position="69"/>
        <end position="88"/>
    </location>
</feature>
<dbReference type="Proteomes" id="UP000316238">
    <property type="component" value="Unassembled WGS sequence"/>
</dbReference>
<evidence type="ECO:0000313" key="3">
    <source>
        <dbReference type="Proteomes" id="UP000316238"/>
    </source>
</evidence>
<sequence>MRSRSLLIEYTRPWKLLTLLAGVSLMIAGALADLAPDWDVPISLIMPFLTYLTAPWSMRVVLQRKWRKFPLMLFYTWFTVDGVYWLYWRFKAPEVLELMRYDNFITSLPLYGICGLIWLYQGSVSQFIAEVKAFTFKMSN</sequence>
<reference evidence="2" key="1">
    <citation type="submission" date="2017-07" db="EMBL/GenBank/DDBJ databases">
        <title>The cable genome - Insights into the physiology and evolution of filamentous bacteria capable of sulfide oxidation via long distance electron transfer.</title>
        <authorList>
            <person name="Thorup C."/>
            <person name="Bjerg J.T."/>
            <person name="Schreiber L."/>
            <person name="Nielsen L.P."/>
            <person name="Kjeldsen K.U."/>
            <person name="Boesen T."/>
            <person name="Boggild A."/>
            <person name="Meysman F."/>
            <person name="Geelhoed J."/>
            <person name="Schramm A."/>
        </authorList>
    </citation>
    <scope>NUCLEOTIDE SEQUENCE [LARGE SCALE GENOMIC DNA]</scope>
    <source>
        <strain evidence="2">GS</strain>
    </source>
</reference>
<evidence type="ECO:0000256" key="1">
    <source>
        <dbReference type="SAM" id="Phobius"/>
    </source>
</evidence>